<dbReference type="InterPro" id="IPR005107">
    <property type="entry name" value="CO_DH_flav_C"/>
</dbReference>
<name>A0A166H3B5_9BACT</name>
<dbReference type="GO" id="GO:0071949">
    <property type="term" value="F:FAD binding"/>
    <property type="evidence" value="ECO:0007669"/>
    <property type="project" value="InterPro"/>
</dbReference>
<dbReference type="PANTHER" id="PTHR42659:SF2">
    <property type="entry name" value="XANTHINE DEHYDROGENASE SUBUNIT C-RELATED"/>
    <property type="match status" value="1"/>
</dbReference>
<accession>A0A166H3B5</accession>
<organism evidence="5">
    <name type="scientific">uncultured bacterium 5G4</name>
    <dbReference type="NCBI Taxonomy" id="1701326"/>
    <lineage>
        <taxon>Bacteria</taxon>
        <taxon>environmental samples</taxon>
    </lineage>
</organism>
<dbReference type="SUPFAM" id="SSF55447">
    <property type="entry name" value="CO dehydrogenase flavoprotein C-terminal domain-like"/>
    <property type="match status" value="1"/>
</dbReference>
<dbReference type="PANTHER" id="PTHR42659">
    <property type="entry name" value="XANTHINE DEHYDROGENASE SUBUNIT C-RELATED"/>
    <property type="match status" value="1"/>
</dbReference>
<protein>
    <submittedName>
        <fullName evidence="5">Putative FAD binding domain in molybdopterin dehydrogenase</fullName>
    </submittedName>
</protein>
<evidence type="ECO:0000256" key="1">
    <source>
        <dbReference type="ARBA" id="ARBA00022630"/>
    </source>
</evidence>
<dbReference type="EMBL" id="KT342856">
    <property type="protein sequence ID" value="ANA08052.1"/>
    <property type="molecule type" value="Genomic_DNA"/>
</dbReference>
<dbReference type="InterPro" id="IPR016167">
    <property type="entry name" value="FAD-bd_PCMH_sub1"/>
</dbReference>
<dbReference type="Gene3D" id="3.30.43.10">
    <property type="entry name" value="Uridine Diphospho-n-acetylenolpyruvylglucosamine Reductase, domain 2"/>
    <property type="match status" value="1"/>
</dbReference>
<proteinExistence type="predicted"/>
<evidence type="ECO:0000259" key="4">
    <source>
        <dbReference type="PROSITE" id="PS51387"/>
    </source>
</evidence>
<dbReference type="Gene3D" id="3.30.390.50">
    <property type="entry name" value="CO dehydrogenase flavoprotein, C-terminal domain"/>
    <property type="match status" value="1"/>
</dbReference>
<sequence>MQDVTYKKAATVDEAVKLLQEGGPTARVLAGGTDIIVMARERRREVHTFVDIKAIQETMDYHFDPSSGLTLGAATPCYRIYGDETIKKNYPALVEAASVIGGVAIQGRASLGGNLCNSGPAADSVPAMIVLGGVANVAGPGGRRQVPLADFCTGPSTNVLAPGEFVVTLQFPAPPANSGAAWQRFIPRNEMDIAVVNAASFLRFEGANVAEARIAIGAVAPKCLTVPDAVAALVGKPLTDETIKAAAEAAKATARPIDDMRGSVKQRKHLTAVLVERTLREAARRALGG</sequence>
<dbReference type="SUPFAM" id="SSF56176">
    <property type="entry name" value="FAD-binding/transporter-associated domain-like"/>
    <property type="match status" value="1"/>
</dbReference>
<reference evidence="5" key="1">
    <citation type="submission" date="2015-07" db="EMBL/GenBank/DDBJ databases">
        <title>Exploring the genomic information of specific uncultured soil bacteria through a new metagenomic library-based strategy.</title>
        <authorList>
            <person name="Liu Y."/>
            <person name="Zhang R."/>
        </authorList>
    </citation>
    <scope>NUCLEOTIDE SEQUENCE</scope>
</reference>
<dbReference type="Pfam" id="PF00941">
    <property type="entry name" value="FAD_binding_5"/>
    <property type="match status" value="1"/>
</dbReference>
<evidence type="ECO:0000313" key="5">
    <source>
        <dbReference type="EMBL" id="ANA08052.1"/>
    </source>
</evidence>
<dbReference type="SMART" id="SM01092">
    <property type="entry name" value="CO_deh_flav_C"/>
    <property type="match status" value="1"/>
</dbReference>
<keyword evidence="1" id="KW-0285">Flavoprotein</keyword>
<evidence type="ECO:0000256" key="2">
    <source>
        <dbReference type="ARBA" id="ARBA00022827"/>
    </source>
</evidence>
<dbReference type="Gene3D" id="3.30.465.10">
    <property type="match status" value="1"/>
</dbReference>
<dbReference type="InterPro" id="IPR016166">
    <property type="entry name" value="FAD-bd_PCMH"/>
</dbReference>
<dbReference type="Pfam" id="PF03450">
    <property type="entry name" value="CO_deh_flav_C"/>
    <property type="match status" value="1"/>
</dbReference>
<dbReference type="InterPro" id="IPR036318">
    <property type="entry name" value="FAD-bd_PCMH-like_sf"/>
</dbReference>
<feature type="domain" description="FAD-binding PCMH-type" evidence="4">
    <location>
        <begin position="1"/>
        <end position="176"/>
    </location>
</feature>
<evidence type="ECO:0000256" key="3">
    <source>
        <dbReference type="ARBA" id="ARBA00023002"/>
    </source>
</evidence>
<dbReference type="PROSITE" id="PS51387">
    <property type="entry name" value="FAD_PCMH"/>
    <property type="match status" value="1"/>
</dbReference>
<dbReference type="InterPro" id="IPR016169">
    <property type="entry name" value="FAD-bd_PCMH_sub2"/>
</dbReference>
<keyword evidence="3" id="KW-0560">Oxidoreductase</keyword>
<dbReference type="InterPro" id="IPR051312">
    <property type="entry name" value="Diverse_Substr_Oxidored"/>
</dbReference>
<dbReference type="InterPro" id="IPR036683">
    <property type="entry name" value="CO_DH_flav_C_dom_sf"/>
</dbReference>
<dbReference type="InterPro" id="IPR002346">
    <property type="entry name" value="Mopterin_DH_FAD-bd"/>
</dbReference>
<keyword evidence="2" id="KW-0274">FAD</keyword>
<dbReference type="AlphaFoldDB" id="A0A166H3B5"/>
<dbReference type="GO" id="GO:0016491">
    <property type="term" value="F:oxidoreductase activity"/>
    <property type="evidence" value="ECO:0007669"/>
    <property type="project" value="UniProtKB-KW"/>
</dbReference>
<gene>
    <name evidence="5" type="primary">coxM</name>
    <name evidence="5" type="ORF">5G4_023</name>
</gene>